<dbReference type="Proteomes" id="UP000077885">
    <property type="component" value="Unassembled WGS sequence"/>
</dbReference>
<dbReference type="EMBL" id="LXSL01000030">
    <property type="protein sequence ID" value="OAM26372.1"/>
    <property type="molecule type" value="Genomic_DNA"/>
</dbReference>
<name>A0A1A9RWF5_9NEIS</name>
<reference evidence="2" key="1">
    <citation type="submission" date="2016-05" db="EMBL/GenBank/DDBJ databases">
        <title>Draft genome of Corynebacterium afermentans subsp. afermentans LCDC 88199T.</title>
        <authorList>
            <person name="Bernier A.-M."/>
            <person name="Bernard K."/>
        </authorList>
    </citation>
    <scope>NUCLEOTIDE SEQUENCE [LARGE SCALE GENOMIC DNA]</scope>
    <source>
        <strain evidence="2">NML02-A-017</strain>
    </source>
</reference>
<dbReference type="NCBIfam" id="NF047652">
    <property type="entry name" value="NGO1151_fam"/>
    <property type="match status" value="1"/>
</dbReference>
<keyword evidence="2" id="KW-1185">Reference proteome</keyword>
<dbReference type="AlphaFoldDB" id="A0A1A9RWF5"/>
<protein>
    <submittedName>
        <fullName evidence="1">Uncharacterized protein</fullName>
    </submittedName>
</protein>
<sequence length="83" mass="9392">MEEIEQRISYLEESCEALRVQNLVLGSAMKSLLGSLPADLVQDALEAVRAGFDSELNRLEYEDSAQSELFYDATYAFFGEKNY</sequence>
<proteinExistence type="predicted"/>
<evidence type="ECO:0000313" key="2">
    <source>
        <dbReference type="Proteomes" id="UP000077885"/>
    </source>
</evidence>
<organism evidence="1 2">
    <name type="scientific">Eikenella longinqua</name>
    <dbReference type="NCBI Taxonomy" id="1795827"/>
    <lineage>
        <taxon>Bacteria</taxon>
        <taxon>Pseudomonadati</taxon>
        <taxon>Pseudomonadota</taxon>
        <taxon>Betaproteobacteria</taxon>
        <taxon>Neisseriales</taxon>
        <taxon>Neisseriaceae</taxon>
        <taxon>Eikenella</taxon>
    </lineage>
</organism>
<comment type="caution">
    <text evidence="1">The sequence shown here is derived from an EMBL/GenBank/DDBJ whole genome shotgun (WGS) entry which is preliminary data.</text>
</comment>
<accession>A0A1A9RWF5</accession>
<gene>
    <name evidence="1" type="ORF">A7P95_09295</name>
</gene>
<dbReference type="RefSeq" id="WP_067594418.1">
    <property type="nucleotide sequence ID" value="NZ_LXSL01000030.1"/>
</dbReference>
<dbReference type="OrthoDB" id="8605968at2"/>
<evidence type="ECO:0000313" key="1">
    <source>
        <dbReference type="EMBL" id="OAM26372.1"/>
    </source>
</evidence>